<feature type="region of interest" description="Disordered" evidence="1">
    <location>
        <begin position="121"/>
        <end position="143"/>
    </location>
</feature>
<feature type="region of interest" description="Disordered" evidence="1">
    <location>
        <begin position="186"/>
        <end position="261"/>
    </location>
</feature>
<dbReference type="InterPro" id="IPR002102">
    <property type="entry name" value="Cohesin_dom"/>
</dbReference>
<evidence type="ECO:0000313" key="4">
    <source>
        <dbReference type="EMBL" id="RQG95954.1"/>
    </source>
</evidence>
<dbReference type="EMBL" id="REGA01000004">
    <property type="protein sequence ID" value="RQG95954.1"/>
    <property type="molecule type" value="Genomic_DNA"/>
</dbReference>
<evidence type="ECO:0000313" key="5">
    <source>
        <dbReference type="Proteomes" id="UP000282323"/>
    </source>
</evidence>
<keyword evidence="5" id="KW-1185">Reference proteome</keyword>
<accession>A0A3N6M5W9</accession>
<sequence length="287" mass="29025">MTRDGGAIHSRSTAGVALAVGIVCCLAVTVLLSAPALAGDNTTIFYFEPDETDADPGETITLDLLVSSHGDYNANGIDDISFELAYDADVLTVTEVEHREMLAAGDPDAEVVGTAEIDDDAGTVTVEQERAPSGDGATATEPAATLTVEIADDASATTETIEIVDASAILVTDYPQAIIDRDATVHVDGGAEPSSDGDERNGDDETEGVTFADDGADDHAANDDSSDDVSDGVADESDVATTEESGDSDDDDAGGGGAVSEDPISGFIGLAAILAIAAALLLSRAGN</sequence>
<comment type="caution">
    <text evidence="4">The sequence shown here is derived from an EMBL/GenBank/DDBJ whole genome shotgun (WGS) entry which is preliminary data.</text>
</comment>
<dbReference type="AlphaFoldDB" id="A0A3N6M5W9"/>
<gene>
    <name evidence="4" type="ORF">EA473_07170</name>
</gene>
<feature type="compositionally biased region" description="Acidic residues" evidence="1">
    <location>
        <begin position="244"/>
        <end position="253"/>
    </location>
</feature>
<dbReference type="Gene3D" id="2.60.40.680">
    <property type="match status" value="1"/>
</dbReference>
<dbReference type="OrthoDB" id="205619at2157"/>
<feature type="domain" description="Cohesin" evidence="3">
    <location>
        <begin position="50"/>
        <end position="180"/>
    </location>
</feature>
<reference evidence="4 5" key="1">
    <citation type="submission" date="2018-10" db="EMBL/GenBank/DDBJ databases">
        <title>Natrarchaeobius chitinivorans gen. nov., sp. nov., and Natrarchaeobius haloalkaliphilus sp. nov., alkaliphilic, chitin-utilizing haloarchaea from hypersaline alkaline lakes.</title>
        <authorList>
            <person name="Sorokin D.Y."/>
            <person name="Elcheninov A.G."/>
            <person name="Kostrikina N.A."/>
            <person name="Bale N.J."/>
            <person name="Sinninghe Damste J.S."/>
            <person name="Khijniak T.V."/>
            <person name="Kublanov I.V."/>
            <person name="Toshchakov S.V."/>
        </authorList>
    </citation>
    <scope>NUCLEOTIDE SEQUENCE [LARGE SCALE GENOMIC DNA]</scope>
    <source>
        <strain evidence="4 5">AArcht4T</strain>
    </source>
</reference>
<name>A0A3N6M5W9_NATCH</name>
<dbReference type="RefSeq" id="WP_124194954.1">
    <property type="nucleotide sequence ID" value="NZ_REGA01000004.1"/>
</dbReference>
<evidence type="ECO:0000256" key="2">
    <source>
        <dbReference type="SAM" id="Phobius"/>
    </source>
</evidence>
<keyword evidence="2" id="KW-0812">Transmembrane</keyword>
<dbReference type="InterPro" id="IPR008965">
    <property type="entry name" value="CBM2/CBM3_carb-bd_dom_sf"/>
</dbReference>
<dbReference type="SUPFAM" id="SSF49384">
    <property type="entry name" value="Carbohydrate-binding domain"/>
    <property type="match status" value="1"/>
</dbReference>
<dbReference type="Proteomes" id="UP000282323">
    <property type="component" value="Unassembled WGS sequence"/>
</dbReference>
<keyword evidence="2" id="KW-0472">Membrane</keyword>
<proteinExistence type="predicted"/>
<feature type="transmembrane region" description="Helical" evidence="2">
    <location>
        <begin position="264"/>
        <end position="282"/>
    </location>
</feature>
<keyword evidence="2" id="KW-1133">Transmembrane helix</keyword>
<feature type="compositionally biased region" description="Acidic residues" evidence="1">
    <location>
        <begin position="224"/>
        <end position="238"/>
    </location>
</feature>
<organism evidence="4 5">
    <name type="scientific">Natrarchaeobius chitinivorans</name>
    <dbReference type="NCBI Taxonomy" id="1679083"/>
    <lineage>
        <taxon>Archaea</taxon>
        <taxon>Methanobacteriati</taxon>
        <taxon>Methanobacteriota</taxon>
        <taxon>Stenosarchaea group</taxon>
        <taxon>Halobacteria</taxon>
        <taxon>Halobacteriales</taxon>
        <taxon>Natrialbaceae</taxon>
        <taxon>Natrarchaeobius</taxon>
    </lineage>
</organism>
<dbReference type="Pfam" id="PF00963">
    <property type="entry name" value="Cohesin"/>
    <property type="match status" value="1"/>
</dbReference>
<evidence type="ECO:0000259" key="3">
    <source>
        <dbReference type="Pfam" id="PF00963"/>
    </source>
</evidence>
<evidence type="ECO:0000256" key="1">
    <source>
        <dbReference type="SAM" id="MobiDB-lite"/>
    </source>
</evidence>
<dbReference type="GO" id="GO:0000272">
    <property type="term" value="P:polysaccharide catabolic process"/>
    <property type="evidence" value="ECO:0007669"/>
    <property type="project" value="InterPro"/>
</dbReference>
<dbReference type="GO" id="GO:0030246">
    <property type="term" value="F:carbohydrate binding"/>
    <property type="evidence" value="ECO:0007669"/>
    <property type="project" value="InterPro"/>
</dbReference>
<protein>
    <submittedName>
        <fullName evidence="4">Cohesin domain-containing protein</fullName>
    </submittedName>
</protein>